<comment type="similarity">
    <text evidence="1">Belongs to the SMC family. SbcC subfamily.</text>
</comment>
<evidence type="ECO:0000256" key="3">
    <source>
        <dbReference type="ARBA" id="ARBA00013368"/>
    </source>
</evidence>
<dbReference type="AlphaFoldDB" id="A0A5R9C6Q8"/>
<feature type="coiled-coil region" evidence="4">
    <location>
        <begin position="438"/>
        <end position="554"/>
    </location>
</feature>
<feature type="coiled-coil region" evidence="4">
    <location>
        <begin position="237"/>
        <end position="358"/>
    </location>
</feature>
<feature type="domain" description="Rad50/SbcC-type AAA" evidence="5">
    <location>
        <begin position="9"/>
        <end position="258"/>
    </location>
</feature>
<evidence type="ECO:0000256" key="1">
    <source>
        <dbReference type="ARBA" id="ARBA00006930"/>
    </source>
</evidence>
<dbReference type="GO" id="GO:0006302">
    <property type="term" value="P:double-strand break repair"/>
    <property type="evidence" value="ECO:0007669"/>
    <property type="project" value="InterPro"/>
</dbReference>
<evidence type="ECO:0000313" key="7">
    <source>
        <dbReference type="Proteomes" id="UP000307201"/>
    </source>
</evidence>
<dbReference type="GO" id="GO:0016887">
    <property type="term" value="F:ATP hydrolysis activity"/>
    <property type="evidence" value="ECO:0007669"/>
    <property type="project" value="InterPro"/>
</dbReference>
<evidence type="ECO:0000256" key="2">
    <source>
        <dbReference type="ARBA" id="ARBA00011322"/>
    </source>
</evidence>
<dbReference type="Gene3D" id="1.10.287.510">
    <property type="entry name" value="Helix hairpin bin"/>
    <property type="match status" value="1"/>
</dbReference>
<dbReference type="SUPFAM" id="SSF52540">
    <property type="entry name" value="P-loop containing nucleoside triphosphate hydrolases"/>
    <property type="match status" value="2"/>
</dbReference>
<dbReference type="InterPro" id="IPR027417">
    <property type="entry name" value="P-loop_NTPase"/>
</dbReference>
<dbReference type="Proteomes" id="UP000307201">
    <property type="component" value="Unassembled WGS sequence"/>
</dbReference>
<protein>
    <recommendedName>
        <fullName evidence="3">Nuclease SbcCD subunit C</fullName>
    </recommendedName>
</protein>
<sequence length="672" mass="78038">MQRIELLTMKIRNFKGFKEFTFDPSGQNQRVYGENGTGKSSIYDAFSWVLFGKDSHDSAAFIWKPLDKHNKEINHLETEVELTLDIDGSELILSRMVSEKWTRKRGSDSKSFEGHETVYRIDGIKTTKTKYMKKIEEIIPEETFKQLTNVYFIAEVMKTKDRRSLLFSLVENVTDQEVIESKKELKPLNKILNDRSVDDMRQLITEEKRNVNKDLDRIPDRIDEVDRSIPDLSGLDKENLNTRLSSVSQAIQEVEEKIASFSNGSRVTNLRSVIQTKEAELQTAKSNYQLKLNASIEDLQNERTELFDAAMEANNDLMDEESTQQNLQKEIESFESEIKDIESEQDKLREKFKKVHEESYPEFDEHKQSCSVCGQDYPADKQEEIKANYDKEKEQFNIDKAKQLEEINLTGKELTKQKESYADSIKEKQEKLADPSLIERLTKQRDKVKEQHEAVKKQIEDIKNQVTPFEESDEYKTLRKEIEAIQEEIKQHQESSEEQLADMKKELNEYKQDKEVINNDLYQFNLVEKQEKRKEELIEEEKALSTRFGELEAQLFLLDEFVRTKVSMLTDRINDQFEFVEFKLFDQQLNGGLKEICEPIVNGVPFSNALNNGGRIKAGLDIINTLSRIHGISVPIFIDNAEGLTEDVNVKTQMIELIATKGQEKLKIEGVA</sequence>
<organism evidence="6 7">
    <name type="scientific">Marinilactibacillus psychrotolerans</name>
    <dbReference type="NCBI Taxonomy" id="191770"/>
    <lineage>
        <taxon>Bacteria</taxon>
        <taxon>Bacillati</taxon>
        <taxon>Bacillota</taxon>
        <taxon>Bacilli</taxon>
        <taxon>Lactobacillales</taxon>
        <taxon>Carnobacteriaceae</taxon>
        <taxon>Marinilactibacillus</taxon>
    </lineage>
</organism>
<evidence type="ECO:0000313" key="6">
    <source>
        <dbReference type="EMBL" id="TLQ08810.1"/>
    </source>
</evidence>
<evidence type="ECO:0000259" key="5">
    <source>
        <dbReference type="Pfam" id="PF13476"/>
    </source>
</evidence>
<evidence type="ECO:0000256" key="4">
    <source>
        <dbReference type="SAM" id="Coils"/>
    </source>
</evidence>
<dbReference type="InterPro" id="IPR038729">
    <property type="entry name" value="Rad50/SbcC_AAA"/>
</dbReference>
<proteinExistence type="inferred from homology"/>
<dbReference type="EMBL" id="VBTE01000005">
    <property type="protein sequence ID" value="TLQ08810.1"/>
    <property type="molecule type" value="Genomic_DNA"/>
</dbReference>
<dbReference type="Pfam" id="PF13476">
    <property type="entry name" value="AAA_23"/>
    <property type="match status" value="1"/>
</dbReference>
<dbReference type="PANTHER" id="PTHR32114">
    <property type="entry name" value="ABC TRANSPORTER ABCH.3"/>
    <property type="match status" value="1"/>
</dbReference>
<keyword evidence="4" id="KW-0175">Coiled coil</keyword>
<gene>
    <name evidence="6" type="ORF">FEZ48_02695</name>
</gene>
<name>A0A5R9C6Q8_9LACT</name>
<reference evidence="6 7" key="1">
    <citation type="submission" date="2019-05" db="EMBL/GenBank/DDBJ databases">
        <title>The metagenome of a microbial culture collection derived from dairy environment covers the genomic content of the human microbiome.</title>
        <authorList>
            <person name="Roder T."/>
            <person name="Wuthrich D."/>
            <person name="Sattari Z."/>
            <person name="Von Ah U."/>
            <person name="Bar C."/>
            <person name="Ronchi F."/>
            <person name="Macpherson A.J."/>
            <person name="Ganal-Vonarburg S.C."/>
            <person name="Bruggmann R."/>
            <person name="Vergeres G."/>
        </authorList>
    </citation>
    <scope>NUCLEOTIDE SEQUENCE [LARGE SCALE GENOMIC DNA]</scope>
    <source>
        <strain evidence="6 7">FAM 24235</strain>
    </source>
</reference>
<dbReference type="Gene3D" id="3.40.50.300">
    <property type="entry name" value="P-loop containing nucleotide triphosphate hydrolases"/>
    <property type="match status" value="1"/>
</dbReference>
<comment type="caution">
    <text evidence="6">The sequence shown here is derived from an EMBL/GenBank/DDBJ whole genome shotgun (WGS) entry which is preliminary data.</text>
</comment>
<dbReference type="PANTHER" id="PTHR32114:SF2">
    <property type="entry name" value="ABC TRANSPORTER ABCH.3"/>
    <property type="match status" value="1"/>
</dbReference>
<dbReference type="OrthoDB" id="1698838at2"/>
<comment type="subunit">
    <text evidence="2">Heterodimer of SbcC and SbcD.</text>
</comment>
<accession>A0A5R9C6Q8</accession>
<dbReference type="RefSeq" id="WP_138470967.1">
    <property type="nucleotide sequence ID" value="NZ_JBGQQN010000003.1"/>
</dbReference>